<dbReference type="AlphaFoldDB" id="A0A0L0FAT6"/>
<accession>A0A0L0FAT6</accession>
<organism evidence="1 2">
    <name type="scientific">Sphaeroforma arctica JP610</name>
    <dbReference type="NCBI Taxonomy" id="667725"/>
    <lineage>
        <taxon>Eukaryota</taxon>
        <taxon>Ichthyosporea</taxon>
        <taxon>Ichthyophonida</taxon>
        <taxon>Sphaeroforma</taxon>
    </lineage>
</organism>
<protein>
    <submittedName>
        <fullName evidence="1">Uncharacterized protein</fullName>
    </submittedName>
</protein>
<dbReference type="EMBL" id="KQ245044">
    <property type="protein sequence ID" value="KNC73870.1"/>
    <property type="molecule type" value="Genomic_DNA"/>
</dbReference>
<dbReference type="RefSeq" id="XP_014147772.1">
    <property type="nucleotide sequence ID" value="XM_014292297.1"/>
</dbReference>
<keyword evidence="2" id="KW-1185">Reference proteome</keyword>
<proteinExistence type="predicted"/>
<dbReference type="GeneID" id="25914077"/>
<dbReference type="Proteomes" id="UP000054560">
    <property type="component" value="Unassembled WGS sequence"/>
</dbReference>
<evidence type="ECO:0000313" key="2">
    <source>
        <dbReference type="Proteomes" id="UP000054560"/>
    </source>
</evidence>
<reference evidence="1 2" key="1">
    <citation type="submission" date="2011-02" db="EMBL/GenBank/DDBJ databases">
        <title>The Genome Sequence of Sphaeroforma arctica JP610.</title>
        <authorList>
            <consortium name="The Broad Institute Genome Sequencing Platform"/>
            <person name="Russ C."/>
            <person name="Cuomo C."/>
            <person name="Young S.K."/>
            <person name="Zeng Q."/>
            <person name="Gargeya S."/>
            <person name="Alvarado L."/>
            <person name="Berlin A."/>
            <person name="Chapman S.B."/>
            <person name="Chen Z."/>
            <person name="Freedman E."/>
            <person name="Gellesch M."/>
            <person name="Goldberg J."/>
            <person name="Griggs A."/>
            <person name="Gujja S."/>
            <person name="Heilman E."/>
            <person name="Heiman D."/>
            <person name="Howarth C."/>
            <person name="Mehta T."/>
            <person name="Neiman D."/>
            <person name="Pearson M."/>
            <person name="Roberts A."/>
            <person name="Saif S."/>
            <person name="Shea T."/>
            <person name="Shenoy N."/>
            <person name="Sisk P."/>
            <person name="Stolte C."/>
            <person name="Sykes S."/>
            <person name="White J."/>
            <person name="Yandava C."/>
            <person name="Burger G."/>
            <person name="Gray M.W."/>
            <person name="Holland P.W.H."/>
            <person name="King N."/>
            <person name="Lang F.B.F."/>
            <person name="Roger A.J."/>
            <person name="Ruiz-Trillo I."/>
            <person name="Haas B."/>
            <person name="Nusbaum C."/>
            <person name="Birren B."/>
        </authorList>
    </citation>
    <scope>NUCLEOTIDE SEQUENCE [LARGE SCALE GENOMIC DNA]</scope>
    <source>
        <strain evidence="1 2">JP610</strain>
    </source>
</reference>
<sequence>MHSRGFLYCAIGRLSTKEVMLSATILSSMSNYGSNITVITDNRGIDTIVEAGQQHLFHRMLNVDEYVSEVDEVTPGTGSRIAKINGIINTPYDETLFLDVDTEVCYMFP</sequence>
<gene>
    <name evidence="1" type="ORF">SARC_13573</name>
</gene>
<name>A0A0L0FAT6_9EUKA</name>
<evidence type="ECO:0000313" key="1">
    <source>
        <dbReference type="EMBL" id="KNC73870.1"/>
    </source>
</evidence>